<keyword evidence="1" id="KW-0472">Membrane</keyword>
<dbReference type="Proteomes" id="UP000652761">
    <property type="component" value="Unassembled WGS sequence"/>
</dbReference>
<evidence type="ECO:0000313" key="2">
    <source>
        <dbReference type="EMBL" id="MQL96766.1"/>
    </source>
</evidence>
<comment type="caution">
    <text evidence="2">The sequence shown here is derived from an EMBL/GenBank/DDBJ whole genome shotgun (WGS) entry which is preliminary data.</text>
</comment>
<keyword evidence="3" id="KW-1185">Reference proteome</keyword>
<dbReference type="AlphaFoldDB" id="A0A843VP32"/>
<dbReference type="EMBL" id="NMUH01001956">
    <property type="protein sequence ID" value="MQL96766.1"/>
    <property type="molecule type" value="Genomic_DNA"/>
</dbReference>
<feature type="transmembrane region" description="Helical" evidence="1">
    <location>
        <begin position="27"/>
        <end position="52"/>
    </location>
</feature>
<keyword evidence="1" id="KW-0812">Transmembrane</keyword>
<evidence type="ECO:0000256" key="1">
    <source>
        <dbReference type="SAM" id="Phobius"/>
    </source>
</evidence>
<evidence type="ECO:0000313" key="3">
    <source>
        <dbReference type="Proteomes" id="UP000652761"/>
    </source>
</evidence>
<reference evidence="2" key="1">
    <citation type="submission" date="2017-07" db="EMBL/GenBank/DDBJ databases">
        <title>Taro Niue Genome Assembly and Annotation.</title>
        <authorList>
            <person name="Atibalentja N."/>
            <person name="Keating K."/>
            <person name="Fields C.J."/>
        </authorList>
    </citation>
    <scope>NUCLEOTIDE SEQUENCE</scope>
    <source>
        <strain evidence="2">Niue_2</strain>
        <tissue evidence="2">Leaf</tissue>
    </source>
</reference>
<sequence length="60" mass="6643">MVGDIVMEDGKNDVEIETPIFDYEADLVVALSPSFLASLSLVQVFPLFLLAAEGGRRTRW</sequence>
<name>A0A843VP32_COLES</name>
<organism evidence="2 3">
    <name type="scientific">Colocasia esculenta</name>
    <name type="common">Wild taro</name>
    <name type="synonym">Arum esculentum</name>
    <dbReference type="NCBI Taxonomy" id="4460"/>
    <lineage>
        <taxon>Eukaryota</taxon>
        <taxon>Viridiplantae</taxon>
        <taxon>Streptophyta</taxon>
        <taxon>Embryophyta</taxon>
        <taxon>Tracheophyta</taxon>
        <taxon>Spermatophyta</taxon>
        <taxon>Magnoliopsida</taxon>
        <taxon>Liliopsida</taxon>
        <taxon>Araceae</taxon>
        <taxon>Aroideae</taxon>
        <taxon>Colocasieae</taxon>
        <taxon>Colocasia</taxon>
    </lineage>
</organism>
<accession>A0A843VP32</accession>
<keyword evidence="1" id="KW-1133">Transmembrane helix</keyword>
<proteinExistence type="predicted"/>
<gene>
    <name evidence="2" type="ORF">Taro_029445</name>
</gene>
<protein>
    <submittedName>
        <fullName evidence="2">Uncharacterized protein</fullName>
    </submittedName>
</protein>